<dbReference type="GO" id="GO:0005507">
    <property type="term" value="F:copper ion binding"/>
    <property type="evidence" value="ECO:0007669"/>
    <property type="project" value="InterPro"/>
</dbReference>
<keyword evidence="2" id="KW-0472">Membrane</keyword>
<dbReference type="InterPro" id="IPR045087">
    <property type="entry name" value="Cu-oxidase_fam"/>
</dbReference>
<evidence type="ECO:0000313" key="6">
    <source>
        <dbReference type="EMBL" id="CAE7848259.1"/>
    </source>
</evidence>
<keyword evidence="2" id="KW-0812">Transmembrane</keyword>
<feature type="transmembrane region" description="Helical" evidence="2">
    <location>
        <begin position="467"/>
        <end position="490"/>
    </location>
</feature>
<dbReference type="InterPro" id="IPR008972">
    <property type="entry name" value="Cupredoxin"/>
</dbReference>
<comment type="caution">
    <text evidence="6">The sequence shown here is derived from an EMBL/GenBank/DDBJ whole genome shotgun (WGS) entry which is preliminary data.</text>
</comment>
<feature type="domain" description="Plastocyanin-like" evidence="5">
    <location>
        <begin position="33"/>
        <end position="147"/>
    </location>
</feature>
<keyword evidence="7" id="KW-1185">Reference proteome</keyword>
<dbReference type="AlphaFoldDB" id="A0A813A2M0"/>
<dbReference type="Proteomes" id="UP000601435">
    <property type="component" value="Unassembled WGS sequence"/>
</dbReference>
<sequence>MRVPSSVSSSGGLLDVVLTLEPAWVVINSMELGIFTLNGTLPGPTLRIKAGDRLRVLFRNLLPAQPNARRQHNEFGYVDESNLHFHGLHVPGDLPSDDTKLVVGPGGEFQYETVLPQYHMPGTNWIHPHRHGSSALQVGGAAALALIVDDPPGSLPDEVKWDKRLNFNTPACLLAFGVLIGIAQRSGDSLVWSAPAGNPPDLLVINGEHMPEIAATPGRWQRWRVIFAGWRNVGRSALNFAVDGCTMQLLAKDGMYISDFPRSIQLAPIPAGGRADIMVKCPSPSSRYRVTSGETLIGFVDTSAIPVSSSELSSWSPVLPDYMQDLQATPASEGCSCETEVEEASINGVPFSEDTVLHETFLGAVVERKIDTGGHPYHQHFYPFQLVDGFRSSDFFHLGDWHDTFMSDGLTREPVTVRYKTTFIAGEMMLHCHRLDHEDRGSMAFETISPTGSTCSCSARALDTGNIVIIAVAVSAAVCVVISVLGFCVWRRRSHRRSDVGPE</sequence>
<proteinExistence type="inferred from homology"/>
<comment type="similarity">
    <text evidence="1">Belongs to the multicopper oxidase family.</text>
</comment>
<dbReference type="PANTHER" id="PTHR11709">
    <property type="entry name" value="MULTI-COPPER OXIDASE"/>
    <property type="match status" value="1"/>
</dbReference>
<dbReference type="InterPro" id="IPR001117">
    <property type="entry name" value="Cu-oxidase_2nd"/>
</dbReference>
<evidence type="ECO:0000259" key="3">
    <source>
        <dbReference type="Pfam" id="PF00394"/>
    </source>
</evidence>
<feature type="domain" description="Plastocyanin-like" evidence="4">
    <location>
        <begin position="347"/>
        <end position="444"/>
    </location>
</feature>
<organism evidence="6 7">
    <name type="scientific">Symbiodinium necroappetens</name>
    <dbReference type="NCBI Taxonomy" id="1628268"/>
    <lineage>
        <taxon>Eukaryota</taxon>
        <taxon>Sar</taxon>
        <taxon>Alveolata</taxon>
        <taxon>Dinophyceae</taxon>
        <taxon>Suessiales</taxon>
        <taxon>Symbiodiniaceae</taxon>
        <taxon>Symbiodinium</taxon>
    </lineage>
</organism>
<dbReference type="GO" id="GO:0016491">
    <property type="term" value="F:oxidoreductase activity"/>
    <property type="evidence" value="ECO:0007669"/>
    <property type="project" value="InterPro"/>
</dbReference>
<dbReference type="SUPFAM" id="SSF49503">
    <property type="entry name" value="Cupredoxins"/>
    <property type="match status" value="3"/>
</dbReference>
<name>A0A813A2M0_9DINO</name>
<evidence type="ECO:0000259" key="5">
    <source>
        <dbReference type="Pfam" id="PF07732"/>
    </source>
</evidence>
<protein>
    <submittedName>
        <fullName evidence="6">Mco protein</fullName>
    </submittedName>
</protein>
<reference evidence="6" key="1">
    <citation type="submission" date="2021-02" db="EMBL/GenBank/DDBJ databases">
        <authorList>
            <person name="Dougan E. K."/>
            <person name="Rhodes N."/>
            <person name="Thang M."/>
            <person name="Chan C."/>
        </authorList>
    </citation>
    <scope>NUCLEOTIDE SEQUENCE</scope>
</reference>
<keyword evidence="2" id="KW-1133">Transmembrane helix</keyword>
<dbReference type="Gene3D" id="2.60.40.420">
    <property type="entry name" value="Cupredoxins - blue copper proteins"/>
    <property type="match status" value="3"/>
</dbReference>
<dbReference type="InterPro" id="IPR011706">
    <property type="entry name" value="Cu-oxidase_C"/>
</dbReference>
<accession>A0A813A2M0</accession>
<evidence type="ECO:0000259" key="4">
    <source>
        <dbReference type="Pfam" id="PF07731"/>
    </source>
</evidence>
<dbReference type="OrthoDB" id="423010at2759"/>
<dbReference type="PANTHER" id="PTHR11709:SF518">
    <property type="entry name" value="MULTICOPPER OXIDASE"/>
    <property type="match status" value="1"/>
</dbReference>
<feature type="domain" description="Plastocyanin-like" evidence="3">
    <location>
        <begin position="197"/>
        <end position="292"/>
    </location>
</feature>
<dbReference type="Pfam" id="PF07732">
    <property type="entry name" value="Cu-oxidase_3"/>
    <property type="match status" value="1"/>
</dbReference>
<dbReference type="EMBL" id="CAJNJA010052853">
    <property type="protein sequence ID" value="CAE7848259.1"/>
    <property type="molecule type" value="Genomic_DNA"/>
</dbReference>
<dbReference type="InterPro" id="IPR011707">
    <property type="entry name" value="Cu-oxidase-like_N"/>
</dbReference>
<evidence type="ECO:0000313" key="7">
    <source>
        <dbReference type="Proteomes" id="UP000601435"/>
    </source>
</evidence>
<dbReference type="CDD" id="cd13853">
    <property type="entry name" value="CuRO_1_Tth-MCO_like"/>
    <property type="match status" value="1"/>
</dbReference>
<dbReference type="Pfam" id="PF07731">
    <property type="entry name" value="Cu-oxidase_2"/>
    <property type="match status" value="1"/>
</dbReference>
<evidence type="ECO:0000256" key="2">
    <source>
        <dbReference type="SAM" id="Phobius"/>
    </source>
</evidence>
<dbReference type="Pfam" id="PF00394">
    <property type="entry name" value="Cu-oxidase"/>
    <property type="match status" value="1"/>
</dbReference>
<evidence type="ECO:0000256" key="1">
    <source>
        <dbReference type="ARBA" id="ARBA00010609"/>
    </source>
</evidence>
<gene>
    <name evidence="6" type="primary">mco</name>
    <name evidence="6" type="ORF">SNEC2469_LOCUS26193</name>
</gene>